<dbReference type="Pfam" id="PF00498">
    <property type="entry name" value="FHA"/>
    <property type="match status" value="1"/>
</dbReference>
<protein>
    <recommendedName>
        <fullName evidence="7">AAA+ ATPase domain-containing protein</fullName>
    </recommendedName>
</protein>
<feature type="compositionally biased region" description="Low complexity" evidence="6">
    <location>
        <begin position="1"/>
        <end position="18"/>
    </location>
</feature>
<dbReference type="OrthoDB" id="10254455at2759"/>
<dbReference type="InterPro" id="IPR008984">
    <property type="entry name" value="SMAD_FHA_dom_sf"/>
</dbReference>
<accession>A0A834GI32</accession>
<gene>
    <name evidence="8" type="ORF">RHSIM_Rhsim08G0188900</name>
</gene>
<dbReference type="InterPro" id="IPR003960">
    <property type="entry name" value="ATPase_AAA_CS"/>
</dbReference>
<dbReference type="FunFam" id="3.40.50.300:FF:000416">
    <property type="entry name" value="p-loop nucleoside triphosphate hydrolase superfamily protein"/>
    <property type="match status" value="1"/>
</dbReference>
<comment type="caution">
    <text evidence="8">The sequence shown here is derived from an EMBL/GenBank/DDBJ whole genome shotgun (WGS) entry which is preliminary data.</text>
</comment>
<dbReference type="EMBL" id="WJXA01000008">
    <property type="protein sequence ID" value="KAF7135619.1"/>
    <property type="molecule type" value="Genomic_DNA"/>
</dbReference>
<dbReference type="InterPro" id="IPR027417">
    <property type="entry name" value="P-loop_NTPase"/>
</dbReference>
<evidence type="ECO:0000256" key="1">
    <source>
        <dbReference type="ARBA" id="ARBA00004572"/>
    </source>
</evidence>
<dbReference type="Gene3D" id="2.60.200.20">
    <property type="match status" value="1"/>
</dbReference>
<evidence type="ECO:0000256" key="4">
    <source>
        <dbReference type="ARBA" id="ARBA00022840"/>
    </source>
</evidence>
<organism evidence="8 9">
    <name type="scientific">Rhododendron simsii</name>
    <name type="common">Sims's rhododendron</name>
    <dbReference type="NCBI Taxonomy" id="118357"/>
    <lineage>
        <taxon>Eukaryota</taxon>
        <taxon>Viridiplantae</taxon>
        <taxon>Streptophyta</taxon>
        <taxon>Embryophyta</taxon>
        <taxon>Tracheophyta</taxon>
        <taxon>Spermatophyta</taxon>
        <taxon>Magnoliopsida</taxon>
        <taxon>eudicotyledons</taxon>
        <taxon>Gunneridae</taxon>
        <taxon>Pentapetalae</taxon>
        <taxon>asterids</taxon>
        <taxon>Ericales</taxon>
        <taxon>Ericaceae</taxon>
        <taxon>Ericoideae</taxon>
        <taxon>Rhodoreae</taxon>
        <taxon>Rhododendron</taxon>
    </lineage>
</organism>
<dbReference type="SMART" id="SM00382">
    <property type="entry name" value="AAA"/>
    <property type="match status" value="1"/>
</dbReference>
<dbReference type="Pfam" id="PF00004">
    <property type="entry name" value="AAA"/>
    <property type="match status" value="1"/>
</dbReference>
<keyword evidence="9" id="KW-1185">Reference proteome</keyword>
<evidence type="ECO:0000256" key="2">
    <source>
        <dbReference type="ARBA" id="ARBA00022741"/>
    </source>
</evidence>
<dbReference type="SUPFAM" id="SSF49879">
    <property type="entry name" value="SMAD/FHA domain"/>
    <property type="match status" value="1"/>
</dbReference>
<keyword evidence="3" id="KW-1000">Mitochondrion outer membrane</keyword>
<evidence type="ECO:0000313" key="9">
    <source>
        <dbReference type="Proteomes" id="UP000626092"/>
    </source>
</evidence>
<dbReference type="GO" id="GO:0016887">
    <property type="term" value="F:ATP hydrolysis activity"/>
    <property type="evidence" value="ECO:0007669"/>
    <property type="project" value="InterPro"/>
</dbReference>
<evidence type="ECO:0000256" key="6">
    <source>
        <dbReference type="SAM" id="MobiDB-lite"/>
    </source>
</evidence>
<dbReference type="InterPro" id="IPR003959">
    <property type="entry name" value="ATPase_AAA_core"/>
</dbReference>
<feature type="compositionally biased region" description="Polar residues" evidence="6">
    <location>
        <begin position="525"/>
        <end position="535"/>
    </location>
</feature>
<sequence length="1358" mass="147531">MVSTRRSGSISGNNSKRSSSSDDKSSSPKRQKVDNGSASEKSTQAENSKELSSAPAVDPPECGAVDPPTADDDGGGEAVKEEAAQAVSVATPIAEGSSPVVDKPRSSFSSWTAYQKQNPSFETSTPWCRLLSQYAQNSNVSICISNFTVGASRHTNLVLKDQTNSAILCVIKNTQREGTSVALLESRGSKGSVQVNGKIIKKGTSCVLNSGDEVIFGLSGNHAYIFQQLSSEVVKAPSSVGGTEVQSKVGKLMHVERRAGDPSAVAGASILASLSSLRQDLSRLKSTAQSTGKALQGAELPPLPIVHDSMEVDLDGLEVNSTTDAESDKAADIGATSKMLSIDANLDSGIEAANVFEERNEWARDSLPASTSGMSLRCAAFKEDIHAGIIDGKEIEVSFEDFPYYLSENTKSVLIAASYIHLKHREQVKYTSEFPTVNPRILLSGPAGSEIYQEMLAKALARYFGAKLLIFDSHSFLGGLSSKEAELLKEGYNAEKSGTIDKLNAGATDLATNMDPSAIEADMPSPSTVPSSGMESQPKVENDAVPSSSAASRSPLLKTGDKVRFMGSGSGSLYSTASPLRGPTFGNRGKVVLPFDDNPSSKIGVRFDKLIPDGVDLGGLCEGGHGFFCNVNDLRLEPSGAEDLDKLLINTLFEAVSNESRNSPFILFMKEAEKSIVGNSESYTTFKSRLEKLPDNTVIIGSHTQADNRKEKIKQYQLRTLLVSFGYEVHLLTYKKKFLTLTFIGKGVAQEGVWVLMEVDQGCFSSRSVLVIVNGKARKSSRLLRVQGKLIRCSPFFVCFDSKGRMVDMVKEMGLVDGFGLGRIIEVGESWSDMDLGRSMLQSHPGGLLFTKFGSNQTALLDLAFPRLITVLCFFQDSFGRLHERGKEIPKATKLLTKLFPNKVMIHMPQDEALLASWKQQLDKDAETLKMKGNLNHLRTVLSRTGMECDGLDTLCIKDQTLTNESVEKVIGWALSHHLMQSPEADADARLVLSSESIQYGIGILQAIQNESKSLKKSLKVVLALLMLEDVVTENEFEKRLLADVIPPSDIGVTFDDIGALEKVKDTLKELVMLPLQRPELFCKGQLTKPCKGILLFGPPGTGKTMLAKAVATEAGANFINISMSSITSKWFGEGEKYVKAVFSLASKIAPSVIFVDEVDSMLGRRENPGEHEAMRKMKNEFMVNWDGLRTKDTERVLVLAATNRPFDLDEAVIRRLPRRLMVNLPDAPNRAKILKVILAKEDLSPDVDFDSIASITEGYSGSDLKNLCVTAAHCPIREILEKEKKERAAALAEGKPPPSLSGSADIRPLNMDDFKSAHERVCASVSSESVNMTELQQWNELYGEGGSRRKQALSYFM</sequence>
<dbReference type="Pfam" id="PF17862">
    <property type="entry name" value="AAA_lid_3"/>
    <property type="match status" value="1"/>
</dbReference>
<dbReference type="InterPro" id="IPR000253">
    <property type="entry name" value="FHA_dom"/>
</dbReference>
<feature type="compositionally biased region" description="Polar residues" evidence="6">
    <location>
        <begin position="34"/>
        <end position="46"/>
    </location>
</feature>
<evidence type="ECO:0000259" key="7">
    <source>
        <dbReference type="SMART" id="SM00382"/>
    </source>
</evidence>
<evidence type="ECO:0000313" key="8">
    <source>
        <dbReference type="EMBL" id="KAF7135619.1"/>
    </source>
</evidence>
<dbReference type="PANTHER" id="PTHR45644:SF39">
    <property type="entry name" value="AAA-TYPE ATPASE FAMILY PROTEIN-RELATED"/>
    <property type="match status" value="1"/>
</dbReference>
<dbReference type="InterPro" id="IPR003593">
    <property type="entry name" value="AAA+_ATPase"/>
</dbReference>
<dbReference type="InterPro" id="IPR051701">
    <property type="entry name" value="Mito_OM_Translocase_MSP1"/>
</dbReference>
<evidence type="ECO:0000256" key="3">
    <source>
        <dbReference type="ARBA" id="ARBA00022787"/>
    </source>
</evidence>
<proteinExistence type="predicted"/>
<dbReference type="GO" id="GO:0005524">
    <property type="term" value="F:ATP binding"/>
    <property type="evidence" value="ECO:0007669"/>
    <property type="project" value="UniProtKB-KW"/>
</dbReference>
<comment type="subcellular location">
    <subcellularLocation>
        <location evidence="1">Mitochondrion outer membrane</location>
        <topology evidence="1">Single-pass membrane protein</topology>
    </subcellularLocation>
</comment>
<dbReference type="Pfam" id="PF24933">
    <property type="entry name" value="DUF7751"/>
    <property type="match status" value="1"/>
</dbReference>
<feature type="region of interest" description="Disordered" evidence="6">
    <location>
        <begin position="517"/>
        <end position="554"/>
    </location>
</feature>
<reference evidence="8" key="1">
    <citation type="submission" date="2019-11" db="EMBL/GenBank/DDBJ databases">
        <authorList>
            <person name="Liu Y."/>
            <person name="Hou J."/>
            <person name="Li T.-Q."/>
            <person name="Guan C.-H."/>
            <person name="Wu X."/>
            <person name="Wu H.-Z."/>
            <person name="Ling F."/>
            <person name="Zhang R."/>
            <person name="Shi X.-G."/>
            <person name="Ren J.-P."/>
            <person name="Chen E.-F."/>
            <person name="Sun J.-M."/>
        </authorList>
    </citation>
    <scope>NUCLEOTIDE SEQUENCE</scope>
    <source>
        <strain evidence="8">Adult_tree_wgs_1</strain>
        <tissue evidence="8">Leaves</tissue>
    </source>
</reference>
<feature type="region of interest" description="Disordered" evidence="6">
    <location>
        <begin position="1"/>
        <end position="106"/>
    </location>
</feature>
<keyword evidence="5" id="KW-0496">Mitochondrion</keyword>
<dbReference type="PANTHER" id="PTHR45644">
    <property type="entry name" value="AAA ATPASE, PUTATIVE (AFU_ORTHOLOGUE AFUA_2G12920)-RELATED-RELATED"/>
    <property type="match status" value="1"/>
</dbReference>
<dbReference type="InterPro" id="IPR041569">
    <property type="entry name" value="AAA_lid_3"/>
</dbReference>
<dbReference type="GO" id="GO:0005741">
    <property type="term" value="C:mitochondrial outer membrane"/>
    <property type="evidence" value="ECO:0007669"/>
    <property type="project" value="UniProtKB-SubCell"/>
</dbReference>
<dbReference type="PROSITE" id="PS00674">
    <property type="entry name" value="AAA"/>
    <property type="match status" value="1"/>
</dbReference>
<feature type="region of interest" description="Disordered" evidence="6">
    <location>
        <begin position="1288"/>
        <end position="1309"/>
    </location>
</feature>
<dbReference type="SUPFAM" id="SSF52540">
    <property type="entry name" value="P-loop containing nucleoside triphosphate hydrolases"/>
    <property type="match status" value="1"/>
</dbReference>
<dbReference type="InterPro" id="IPR056653">
    <property type="entry name" value="DUF7751"/>
</dbReference>
<feature type="domain" description="AAA+ ATPase" evidence="7">
    <location>
        <begin position="1090"/>
        <end position="1227"/>
    </location>
</feature>
<keyword evidence="2" id="KW-0547">Nucleotide-binding</keyword>
<dbReference type="Gene3D" id="1.10.8.60">
    <property type="match status" value="1"/>
</dbReference>
<dbReference type="Proteomes" id="UP000626092">
    <property type="component" value="Unassembled WGS sequence"/>
</dbReference>
<keyword evidence="4" id="KW-0067">ATP-binding</keyword>
<evidence type="ECO:0000256" key="5">
    <source>
        <dbReference type="ARBA" id="ARBA00023128"/>
    </source>
</evidence>
<keyword evidence="3" id="KW-0472">Membrane</keyword>
<name>A0A834GI32_RHOSS</name>
<dbReference type="Gene3D" id="3.40.50.300">
    <property type="entry name" value="P-loop containing nucleotide triphosphate hydrolases"/>
    <property type="match status" value="1"/>
</dbReference>